<keyword evidence="3" id="KW-1185">Reference proteome</keyword>
<evidence type="ECO:0000313" key="3">
    <source>
        <dbReference type="Proteomes" id="UP000199152"/>
    </source>
</evidence>
<dbReference type="Gene3D" id="3.40.50.300">
    <property type="entry name" value="P-loop containing nucleotide triphosphate hydrolases"/>
    <property type="match status" value="1"/>
</dbReference>
<name>A0A1I4G9L9_9ACTN</name>
<gene>
    <name evidence="2" type="ORF">SAMN04488085_108182</name>
</gene>
<feature type="region of interest" description="Disordered" evidence="1">
    <location>
        <begin position="1"/>
        <end position="22"/>
    </location>
</feature>
<keyword evidence="2" id="KW-0418">Kinase</keyword>
<dbReference type="InParanoid" id="A0A1I4G9L9"/>
<dbReference type="EMBL" id="FOSW01000008">
    <property type="protein sequence ID" value="SFL25806.1"/>
    <property type="molecule type" value="Genomic_DNA"/>
</dbReference>
<dbReference type="AlphaFoldDB" id="A0A1I4G9L9"/>
<dbReference type="Proteomes" id="UP000199152">
    <property type="component" value="Unassembled WGS sequence"/>
</dbReference>
<accession>A0A1I4G9L9</accession>
<dbReference type="GO" id="GO:0016301">
    <property type="term" value="F:kinase activity"/>
    <property type="evidence" value="ECO:0007669"/>
    <property type="project" value="UniProtKB-KW"/>
</dbReference>
<evidence type="ECO:0000313" key="2">
    <source>
        <dbReference type="EMBL" id="SFL25806.1"/>
    </source>
</evidence>
<dbReference type="STRING" id="504800.SAMN04488085_108182"/>
<evidence type="ECO:0000256" key="1">
    <source>
        <dbReference type="SAM" id="MobiDB-lite"/>
    </source>
</evidence>
<sequence>MAAEHPDAPPVATAVRGPGRSSAVPTVPLRLVEELCSRLRDTGVSYCHWKSTDMLHLSASGVNDLDLLVDRRHLPAFLGVLAACGFKQARPRRGRQVPGVVHYYGLDARTGTLVHVDAQAQLVLGDDTTKSVRLPIEQAYLASCTQGPLFPVPAPVFELAVLVVRLALKHATWDAAAFGLAPLRPAERRELQYLSARVDDEVLRRVVEVHLPWIGWGDWSRYHRALLDGAPLRACLPAGRAVVRGVGDLMRRRPAVDTALRCGRRVEWGVRHYVLGQRNTKRLVAGGSVVAVVGGDGAGKSTLTNGLAGWLGGAFDTRVVHMGKPPRGPANLVVKGALTAARRAGLLPGWLPNYPTPAEHRGRFPGHAWLLWQLVTATDRRRQHRRVRSLAGRGVLVVCDRFPVDQVTRMDGPRTRWVPTEGVPALARRLVRAEQRAYAAIAPPDLLVVLRVDPDTAVARKLGVDPAEFVRPRSAEVFAADWHATGAVVLDAARPADDVLAQARSAVWANL</sequence>
<protein>
    <submittedName>
        <fullName evidence="2">Thymidylate kinase</fullName>
    </submittedName>
</protein>
<proteinExistence type="predicted"/>
<organism evidence="2 3">
    <name type="scientific">Geodermatophilus ruber</name>
    <dbReference type="NCBI Taxonomy" id="504800"/>
    <lineage>
        <taxon>Bacteria</taxon>
        <taxon>Bacillati</taxon>
        <taxon>Actinomycetota</taxon>
        <taxon>Actinomycetes</taxon>
        <taxon>Geodermatophilales</taxon>
        <taxon>Geodermatophilaceae</taxon>
        <taxon>Geodermatophilus</taxon>
    </lineage>
</organism>
<reference evidence="2 3" key="1">
    <citation type="submission" date="2016-10" db="EMBL/GenBank/DDBJ databases">
        <authorList>
            <person name="de Groot N.N."/>
        </authorList>
    </citation>
    <scope>NUCLEOTIDE SEQUENCE [LARGE SCALE GENOMIC DNA]</scope>
    <source>
        <strain evidence="2 3">DSM 45317</strain>
    </source>
</reference>
<dbReference type="SUPFAM" id="SSF52540">
    <property type="entry name" value="P-loop containing nucleoside triphosphate hydrolases"/>
    <property type="match status" value="1"/>
</dbReference>
<keyword evidence="2" id="KW-0808">Transferase</keyword>
<dbReference type="InterPro" id="IPR027417">
    <property type="entry name" value="P-loop_NTPase"/>
</dbReference>